<proteinExistence type="predicted"/>
<dbReference type="EMBL" id="CM045767">
    <property type="protein sequence ID" value="KAI7998232.1"/>
    <property type="molecule type" value="Genomic_DNA"/>
</dbReference>
<dbReference type="Proteomes" id="UP001060215">
    <property type="component" value="Chromosome 10"/>
</dbReference>
<keyword evidence="1" id="KW-0347">Helicase</keyword>
<keyword evidence="1" id="KW-0547">Nucleotide-binding</keyword>
<keyword evidence="1" id="KW-0378">Hydrolase</keyword>
<reference evidence="1 2" key="1">
    <citation type="journal article" date="2022" name="Plant J.">
        <title>Chromosome-level genome of Camellia lanceoleosa provides a valuable resource for understanding genome evolution and self-incompatibility.</title>
        <authorList>
            <person name="Gong W."/>
            <person name="Xiao S."/>
            <person name="Wang L."/>
            <person name="Liao Z."/>
            <person name="Chang Y."/>
            <person name="Mo W."/>
            <person name="Hu G."/>
            <person name="Li W."/>
            <person name="Zhao G."/>
            <person name="Zhu H."/>
            <person name="Hu X."/>
            <person name="Ji K."/>
            <person name="Xiang X."/>
            <person name="Song Q."/>
            <person name="Yuan D."/>
            <person name="Jin S."/>
            <person name="Zhang L."/>
        </authorList>
    </citation>
    <scope>NUCLEOTIDE SEQUENCE [LARGE SCALE GENOMIC DNA]</scope>
    <source>
        <strain evidence="1">SQ_2022a</strain>
    </source>
</reference>
<keyword evidence="1" id="KW-0067">ATP-binding</keyword>
<comment type="caution">
    <text evidence="1">The sequence shown here is derived from an EMBL/GenBank/DDBJ whole genome shotgun (WGS) entry which is preliminary data.</text>
</comment>
<gene>
    <name evidence="1" type="ORF">LOK49_LG10G02056</name>
</gene>
<name>A0ACC0GAR2_9ERIC</name>
<keyword evidence="2" id="KW-1185">Reference proteome</keyword>
<protein>
    <submittedName>
        <fullName evidence="1">DEAD-box ATP-dependent RNA helicase 48</fullName>
    </submittedName>
</protein>
<sequence>MSLSISTLPSCNLSSSRVLSSPYHLSLTSNLHHLSLHTTKSPPIRMGGSPRTFPDGVSKWEWKRMQEKKAKHLLKSRLICERQIYEIRKRAELKSAISKLERPWEVVKKPPRLLSISADEQVKVLADRFQSPSGFDLWSEQDGPQLFMAINGVSESRLNNLEPENGVERNGFKKLGRLRGGSRSRGQVKEKNWAKSTVDGNGKGSNGEFRKMGKRRRLGVDNGNNLNGLASGGVGVIKEQRKEIMAKHNGDNRLSKGGDSQKSRGSNST</sequence>
<accession>A0ACC0GAR2</accession>
<evidence type="ECO:0000313" key="1">
    <source>
        <dbReference type="EMBL" id="KAI7998232.1"/>
    </source>
</evidence>
<organism evidence="1 2">
    <name type="scientific">Camellia lanceoleosa</name>
    <dbReference type="NCBI Taxonomy" id="1840588"/>
    <lineage>
        <taxon>Eukaryota</taxon>
        <taxon>Viridiplantae</taxon>
        <taxon>Streptophyta</taxon>
        <taxon>Embryophyta</taxon>
        <taxon>Tracheophyta</taxon>
        <taxon>Spermatophyta</taxon>
        <taxon>Magnoliopsida</taxon>
        <taxon>eudicotyledons</taxon>
        <taxon>Gunneridae</taxon>
        <taxon>Pentapetalae</taxon>
        <taxon>asterids</taxon>
        <taxon>Ericales</taxon>
        <taxon>Theaceae</taxon>
        <taxon>Camellia</taxon>
    </lineage>
</organism>
<evidence type="ECO:0000313" key="2">
    <source>
        <dbReference type="Proteomes" id="UP001060215"/>
    </source>
</evidence>